<organism evidence="1">
    <name type="scientific">Rhipicephalus appendiculatus</name>
    <name type="common">Brown ear tick</name>
    <dbReference type="NCBI Taxonomy" id="34631"/>
    <lineage>
        <taxon>Eukaryota</taxon>
        <taxon>Metazoa</taxon>
        <taxon>Ecdysozoa</taxon>
        <taxon>Arthropoda</taxon>
        <taxon>Chelicerata</taxon>
        <taxon>Arachnida</taxon>
        <taxon>Acari</taxon>
        <taxon>Parasitiformes</taxon>
        <taxon>Ixodida</taxon>
        <taxon>Ixodoidea</taxon>
        <taxon>Ixodidae</taxon>
        <taxon>Rhipicephalinae</taxon>
        <taxon>Rhipicephalus</taxon>
        <taxon>Rhipicephalus</taxon>
    </lineage>
</organism>
<proteinExistence type="predicted"/>
<dbReference type="AlphaFoldDB" id="A0A131YEI3"/>
<evidence type="ECO:0000313" key="1">
    <source>
        <dbReference type="EMBL" id="JAP77679.1"/>
    </source>
</evidence>
<protein>
    <submittedName>
        <fullName evidence="1">Inositol 145 triphosphate 5 phosphatase synaptojanin inp51/inp52/inp53 family</fullName>
    </submittedName>
</protein>
<reference evidence="1" key="1">
    <citation type="journal article" date="2016" name="Ticks Tick Borne Dis.">
        <title>De novo assembly and annotation of the salivary gland transcriptome of Rhipicephalus appendiculatus male and female ticks during blood feeding.</title>
        <authorList>
            <person name="de Castro M.H."/>
            <person name="de Klerk D."/>
            <person name="Pienaar R."/>
            <person name="Latif A.A."/>
            <person name="Rees D.J."/>
            <person name="Mans B.J."/>
        </authorList>
    </citation>
    <scope>NUCLEOTIDE SEQUENCE</scope>
    <source>
        <tissue evidence="1">Salivary glands</tissue>
    </source>
</reference>
<name>A0A131YEI3_RHIAP</name>
<dbReference type="EMBL" id="GEDV01010878">
    <property type="protein sequence ID" value="JAP77679.1"/>
    <property type="molecule type" value="Transcribed_RNA"/>
</dbReference>
<sequence length="114" mass="12958">MEILMTPDYYVIVDGEETLWCSRIDGKLEPRKRSELHQLTDPVCLGTVYGIIGKFQPHPDSDQRLVLIRQTSLIGSLPGNHQVFKVNKVVLVPLSVHEAPELEMEPKNDFFKTA</sequence>
<accession>A0A131YEI3</accession>